<name>A0ACB7TXQ6_DIOAL</name>
<evidence type="ECO:0000313" key="2">
    <source>
        <dbReference type="Proteomes" id="UP000827976"/>
    </source>
</evidence>
<dbReference type="EMBL" id="CM037029">
    <property type="protein sequence ID" value="KAH7652834.1"/>
    <property type="molecule type" value="Genomic_DNA"/>
</dbReference>
<gene>
    <name evidence="1" type="ORF">IHE45_19G042800</name>
</gene>
<reference evidence="2" key="1">
    <citation type="journal article" date="2022" name="Nat. Commun.">
        <title>Chromosome evolution and the genetic basis of agronomically important traits in greater yam.</title>
        <authorList>
            <person name="Bredeson J.V."/>
            <person name="Lyons J.B."/>
            <person name="Oniyinde I.O."/>
            <person name="Okereke N.R."/>
            <person name="Kolade O."/>
            <person name="Nnabue I."/>
            <person name="Nwadili C.O."/>
            <person name="Hribova E."/>
            <person name="Parker M."/>
            <person name="Nwogha J."/>
            <person name="Shu S."/>
            <person name="Carlson J."/>
            <person name="Kariba R."/>
            <person name="Muthemba S."/>
            <person name="Knop K."/>
            <person name="Barton G.J."/>
            <person name="Sherwood A.V."/>
            <person name="Lopez-Montes A."/>
            <person name="Asiedu R."/>
            <person name="Jamnadass R."/>
            <person name="Muchugi A."/>
            <person name="Goodstein D."/>
            <person name="Egesi C.N."/>
            <person name="Featherston J."/>
            <person name="Asfaw A."/>
            <person name="Simpson G.G."/>
            <person name="Dolezel J."/>
            <person name="Hendre P.S."/>
            <person name="Van Deynze A."/>
            <person name="Kumar P.L."/>
            <person name="Obidiegwu J.E."/>
            <person name="Bhattacharjee R."/>
            <person name="Rokhsar D.S."/>
        </authorList>
    </citation>
    <scope>NUCLEOTIDE SEQUENCE [LARGE SCALE GENOMIC DNA]</scope>
    <source>
        <strain evidence="2">cv. TDa95/00328</strain>
    </source>
</reference>
<sequence>MVLAPLYSDTSLDGFRQWLTKEVDRNHDGRISMLELRSALKRKGYNRATWKGILGVICNDLNHNGFIDTEAEILALANYAVRTWGFTIA</sequence>
<comment type="caution">
    <text evidence="1">The sequence shown here is derived from an EMBL/GenBank/DDBJ whole genome shotgun (WGS) entry which is preliminary data.</text>
</comment>
<organism evidence="1 2">
    <name type="scientific">Dioscorea alata</name>
    <name type="common">Purple yam</name>
    <dbReference type="NCBI Taxonomy" id="55571"/>
    <lineage>
        <taxon>Eukaryota</taxon>
        <taxon>Viridiplantae</taxon>
        <taxon>Streptophyta</taxon>
        <taxon>Embryophyta</taxon>
        <taxon>Tracheophyta</taxon>
        <taxon>Spermatophyta</taxon>
        <taxon>Magnoliopsida</taxon>
        <taxon>Liliopsida</taxon>
        <taxon>Dioscoreales</taxon>
        <taxon>Dioscoreaceae</taxon>
        <taxon>Dioscorea</taxon>
    </lineage>
</organism>
<proteinExistence type="predicted"/>
<accession>A0ACB7TXQ6</accession>
<evidence type="ECO:0000313" key="1">
    <source>
        <dbReference type="EMBL" id="KAH7652834.1"/>
    </source>
</evidence>
<keyword evidence="2" id="KW-1185">Reference proteome</keyword>
<protein>
    <submittedName>
        <fullName evidence="1">EF-hand-containing protein</fullName>
    </submittedName>
</protein>
<dbReference type="Proteomes" id="UP000827976">
    <property type="component" value="Chromosome 19"/>
</dbReference>